<name>A0A1H9UBR2_9RHOB</name>
<accession>A0A1H9UBR2</accession>
<gene>
    <name evidence="2" type="ORF">SAMN04490244_105178</name>
</gene>
<feature type="region of interest" description="Disordered" evidence="1">
    <location>
        <begin position="653"/>
        <end position="672"/>
    </location>
</feature>
<evidence type="ECO:0000256" key="1">
    <source>
        <dbReference type="SAM" id="MobiDB-lite"/>
    </source>
</evidence>
<organism evidence="2 3">
    <name type="scientific">Tranquillimonas rosea</name>
    <dbReference type="NCBI Taxonomy" id="641238"/>
    <lineage>
        <taxon>Bacteria</taxon>
        <taxon>Pseudomonadati</taxon>
        <taxon>Pseudomonadota</taxon>
        <taxon>Alphaproteobacteria</taxon>
        <taxon>Rhodobacterales</taxon>
        <taxon>Roseobacteraceae</taxon>
        <taxon>Tranquillimonas</taxon>
    </lineage>
</organism>
<keyword evidence="3" id="KW-1185">Reference proteome</keyword>
<protein>
    <submittedName>
        <fullName evidence="2">Uncharacterized protein</fullName>
    </submittedName>
</protein>
<feature type="region of interest" description="Disordered" evidence="1">
    <location>
        <begin position="195"/>
        <end position="235"/>
    </location>
</feature>
<dbReference type="EMBL" id="FOGU01000005">
    <property type="protein sequence ID" value="SES06886.1"/>
    <property type="molecule type" value="Genomic_DNA"/>
</dbReference>
<proteinExistence type="predicted"/>
<dbReference type="RefSeq" id="WP_092693059.1">
    <property type="nucleotide sequence ID" value="NZ_FOGU01000005.1"/>
</dbReference>
<evidence type="ECO:0000313" key="3">
    <source>
        <dbReference type="Proteomes" id="UP000198885"/>
    </source>
</evidence>
<sequence length="699" mass="75021">MRIQAIILTVALAAATGLRAETVRIRTGDHERFTRIVVDFTDRPEWRLGRSEQGHELRVPDEGTEFDLSQAFRRIGRSRIANLRDLGAGRLGIDVACDCSLRTYELPNEHLVIDVTETPPRPDDPYEETLEPERGNVTPPDAASLPFAFKPAPPRLLPGGIGPRIAGDGPGVLVDRHIEETRERVAEGVARAAGQGLLTVRGDPLVPREPDPQPVPEAESPPQDTLPQELRDRENMRLRTSIDRDIGAAMAERPIGAPSRCLSDSAVDVGAWGPADGAGDGVSDLRADLIDEAGHADPEAYAALARRYIHLTFGAEARALLSAAPAETPSLDLLATLADVTEAQPVRSRVLRGQGACDGAVALWALLAAPAPDQVDPLSTKAVVAAFSDLPLHQRRHLGPRLGEIFLARGDRSTALAIRDAVQRGGPEDSPDQTMMQAKLDIDSGETSRVETDLAPVAEGTSSRAAEALLTLIDLRMADDETVGPDLIESAEALAFDLAGTPEAARLTAAGARALIHDGRIQDALDKIEQLGDGEALAPETLEALQTDALTALLEETDDAEFLRMSLPLLDTDLPRTARRDLARRFLSLDLPGQARRALDIGVVVPTPAERLILAEVALREGKGEIAESYLVGLDMPEARDLTAELEARRDRVQATNAQAETEGTETAPTGVLARNRDLLDQSRAARERLDALLAETGG</sequence>
<dbReference type="OrthoDB" id="7847197at2"/>
<dbReference type="STRING" id="641238.SAMN04490244_105178"/>
<reference evidence="2 3" key="1">
    <citation type="submission" date="2016-10" db="EMBL/GenBank/DDBJ databases">
        <authorList>
            <person name="de Groot N.N."/>
        </authorList>
    </citation>
    <scope>NUCLEOTIDE SEQUENCE [LARGE SCALE GENOMIC DNA]</scope>
    <source>
        <strain evidence="2 3">DSM 23042</strain>
    </source>
</reference>
<dbReference type="AlphaFoldDB" id="A0A1H9UBR2"/>
<feature type="compositionally biased region" description="Low complexity" evidence="1">
    <location>
        <begin position="655"/>
        <end position="670"/>
    </location>
</feature>
<feature type="region of interest" description="Disordered" evidence="1">
    <location>
        <begin position="115"/>
        <end position="137"/>
    </location>
</feature>
<evidence type="ECO:0000313" key="2">
    <source>
        <dbReference type="EMBL" id="SES06886.1"/>
    </source>
</evidence>
<dbReference type="Proteomes" id="UP000198885">
    <property type="component" value="Unassembled WGS sequence"/>
</dbReference>